<protein>
    <recommendedName>
        <fullName evidence="2">SCAN box domain-containing protein</fullName>
    </recommendedName>
</protein>
<dbReference type="PANTHER" id="PTHR46888:SF13">
    <property type="entry name" value="RIBONUCLEASE H"/>
    <property type="match status" value="1"/>
</dbReference>
<dbReference type="Pfam" id="PF02023">
    <property type="entry name" value="SCAN"/>
    <property type="match status" value="1"/>
</dbReference>
<evidence type="ECO:0000313" key="3">
    <source>
        <dbReference type="EMBL" id="KOF92960.1"/>
    </source>
</evidence>
<dbReference type="InterPro" id="IPR003309">
    <property type="entry name" value="SCAN_dom"/>
</dbReference>
<evidence type="ECO:0000259" key="2">
    <source>
        <dbReference type="Pfam" id="PF02023"/>
    </source>
</evidence>
<dbReference type="SUPFAM" id="SSF47353">
    <property type="entry name" value="Retrovirus capsid dimerization domain-like"/>
    <property type="match status" value="1"/>
</dbReference>
<feature type="domain" description="SCAN box" evidence="2">
    <location>
        <begin position="157"/>
        <end position="246"/>
    </location>
</feature>
<reference evidence="3" key="1">
    <citation type="submission" date="2015-07" db="EMBL/GenBank/DDBJ databases">
        <title>MeaNS - Measles Nucleotide Surveillance Program.</title>
        <authorList>
            <person name="Tran T."/>
            <person name="Druce J."/>
        </authorList>
    </citation>
    <scope>NUCLEOTIDE SEQUENCE</scope>
    <source>
        <strain evidence="3">UCB-OBI-ISO-001</strain>
        <tissue evidence="3">Gonad</tissue>
    </source>
</reference>
<dbReference type="AlphaFoldDB" id="A0A0L8HVZ4"/>
<proteinExistence type="predicted"/>
<dbReference type="EMBL" id="KQ417252">
    <property type="protein sequence ID" value="KOF92960.1"/>
    <property type="molecule type" value="Genomic_DNA"/>
</dbReference>
<organism evidence="3">
    <name type="scientific">Octopus bimaculoides</name>
    <name type="common">California two-spotted octopus</name>
    <dbReference type="NCBI Taxonomy" id="37653"/>
    <lineage>
        <taxon>Eukaryota</taxon>
        <taxon>Metazoa</taxon>
        <taxon>Spiralia</taxon>
        <taxon>Lophotrochozoa</taxon>
        <taxon>Mollusca</taxon>
        <taxon>Cephalopoda</taxon>
        <taxon>Coleoidea</taxon>
        <taxon>Octopodiformes</taxon>
        <taxon>Octopoda</taxon>
        <taxon>Incirrata</taxon>
        <taxon>Octopodidae</taxon>
        <taxon>Octopus</taxon>
    </lineage>
</organism>
<evidence type="ECO:0000256" key="1">
    <source>
        <dbReference type="SAM" id="MobiDB-lite"/>
    </source>
</evidence>
<accession>A0A0L8HVZ4</accession>
<name>A0A0L8HVZ4_OCTBM</name>
<dbReference type="Gene3D" id="1.10.4020.10">
    <property type="entry name" value="DNA breaking-rejoining enzymes"/>
    <property type="match status" value="1"/>
</dbReference>
<feature type="region of interest" description="Disordered" evidence="1">
    <location>
        <begin position="270"/>
        <end position="294"/>
    </location>
</feature>
<dbReference type="STRING" id="37653.A0A0L8HVZ4"/>
<sequence>MKKKELFKMVLEHLVEEIFEDSALSLLKPEKTDAFELRKLELEFQKAIREMEIQKELILKEMELQSRKLDTTRGQTDFDVTKNIRLVPPFSEDDIDKFLLHFEKVAINSMPVEHWTMLIQSVLKGRAQEVYSALSNEASLSYEVVKQAILKAYELVPEAYRQTFRQSKKRSEYTYVEFAREKGNLFDRWCVSKEVGEDFHKLRQLLLLEEFKQCVHIDIRTYLEEHTVEQLQEAASLAKDYSITHKHEFKLYGYCHPDNFDVGRTSKIIHSTQSGSNPNKSSGSELRKSTSPFVSKSDPNFHSAIICRYCRKDTGALQSLVLEGTLPFSVVSSANSDVLLEGISGISSAPLHLVDLQSDFVSGLVKVGVKKTFPVSGVDLIIGNDLAGSKVLSDPHDSIKPSPSESPESHLNSVDHVSTFRNRPSKATEVPTEHLKKSQDKTKAIYKRKTVKPEISVVVTGLEVYP</sequence>
<feature type="compositionally biased region" description="Basic and acidic residues" evidence="1">
    <location>
        <begin position="431"/>
        <end position="441"/>
    </location>
</feature>
<dbReference type="PANTHER" id="PTHR46888">
    <property type="entry name" value="ZINC KNUCKLE DOMAINCONTAINING PROTEIN-RELATED"/>
    <property type="match status" value="1"/>
</dbReference>
<dbReference type="OrthoDB" id="10265785at2759"/>
<feature type="region of interest" description="Disordered" evidence="1">
    <location>
        <begin position="393"/>
        <end position="441"/>
    </location>
</feature>
<gene>
    <name evidence="3" type="ORF">OCBIM_22005437mg</name>
</gene>
<dbReference type="InterPro" id="IPR038269">
    <property type="entry name" value="SCAN_sf"/>
</dbReference>
<feature type="compositionally biased region" description="Polar residues" evidence="1">
    <location>
        <begin position="410"/>
        <end position="422"/>
    </location>
</feature>